<protein>
    <submittedName>
        <fullName evidence="1">Uncharacterized protein</fullName>
    </submittedName>
</protein>
<accession>A0A517RD25</accession>
<sequence length="210" mass="23809">MFVTKIFVNGVGESRGRCVFSPGMSCDLPGWSCHVPGMPNEALRCRLKTEVHRSSGLENRAETSGFDRAVFFSGTGISTEPIVISHARDVISASSCRYARCGQVEFFQQDVAEVQQGMVRQVMISNRVEKIYPKGFEPLTPGSEDRNSFNHALLMLHKDPFFRAIYFNHALTILCFCFDNAYLWGDKWGEFSNRMTKGSKFKGFFKFLTR</sequence>
<keyword evidence="2" id="KW-1185">Reference proteome</keyword>
<evidence type="ECO:0000313" key="2">
    <source>
        <dbReference type="Proteomes" id="UP000317171"/>
    </source>
</evidence>
<reference evidence="1 2" key="1">
    <citation type="submission" date="2019-02" db="EMBL/GenBank/DDBJ databases">
        <title>Deep-cultivation of Planctomycetes and their phenomic and genomic characterization uncovers novel biology.</title>
        <authorList>
            <person name="Wiegand S."/>
            <person name="Jogler M."/>
            <person name="Boedeker C."/>
            <person name="Pinto D."/>
            <person name="Vollmers J."/>
            <person name="Rivas-Marin E."/>
            <person name="Kohn T."/>
            <person name="Peeters S.H."/>
            <person name="Heuer A."/>
            <person name="Rast P."/>
            <person name="Oberbeckmann S."/>
            <person name="Bunk B."/>
            <person name="Jeske O."/>
            <person name="Meyerdierks A."/>
            <person name="Storesund J.E."/>
            <person name="Kallscheuer N."/>
            <person name="Luecker S."/>
            <person name="Lage O.M."/>
            <person name="Pohl T."/>
            <person name="Merkel B.J."/>
            <person name="Hornburger P."/>
            <person name="Mueller R.-W."/>
            <person name="Bruemmer F."/>
            <person name="Labrenz M."/>
            <person name="Spormann A.M."/>
            <person name="Op den Camp H."/>
            <person name="Overmann J."/>
            <person name="Amann R."/>
            <person name="Jetten M.S.M."/>
            <person name="Mascher T."/>
            <person name="Medema M.H."/>
            <person name="Devos D.P."/>
            <person name="Kaster A.-K."/>
            <person name="Ovreas L."/>
            <person name="Rohde M."/>
            <person name="Galperin M.Y."/>
            <person name="Jogler C."/>
        </authorList>
    </citation>
    <scope>NUCLEOTIDE SEQUENCE [LARGE SCALE GENOMIC DNA]</scope>
    <source>
        <strain evidence="1 2">Pan241w</strain>
    </source>
</reference>
<name>A0A517RD25_9PLAN</name>
<organism evidence="1 2">
    <name type="scientific">Gimesia alba</name>
    <dbReference type="NCBI Taxonomy" id="2527973"/>
    <lineage>
        <taxon>Bacteria</taxon>
        <taxon>Pseudomonadati</taxon>
        <taxon>Planctomycetota</taxon>
        <taxon>Planctomycetia</taxon>
        <taxon>Planctomycetales</taxon>
        <taxon>Planctomycetaceae</taxon>
        <taxon>Gimesia</taxon>
    </lineage>
</organism>
<evidence type="ECO:0000313" key="1">
    <source>
        <dbReference type="EMBL" id="QDT41734.1"/>
    </source>
</evidence>
<gene>
    <name evidence="1" type="ORF">Pan241w_17970</name>
</gene>
<dbReference type="Proteomes" id="UP000317171">
    <property type="component" value="Chromosome"/>
</dbReference>
<proteinExistence type="predicted"/>
<dbReference type="EMBL" id="CP036269">
    <property type="protein sequence ID" value="QDT41734.1"/>
    <property type="molecule type" value="Genomic_DNA"/>
</dbReference>
<dbReference type="KEGG" id="gaz:Pan241w_17970"/>
<dbReference type="AlphaFoldDB" id="A0A517RD25"/>